<dbReference type="Proteomes" id="UP000274822">
    <property type="component" value="Unassembled WGS sequence"/>
</dbReference>
<comment type="caution">
    <text evidence="1">The sequence shown here is derived from an EMBL/GenBank/DDBJ whole genome shotgun (WGS) entry which is preliminary data.</text>
</comment>
<dbReference type="AlphaFoldDB" id="A0A433P890"/>
<dbReference type="EMBL" id="RBNJ01028887">
    <property type="protein sequence ID" value="RUS13764.1"/>
    <property type="molecule type" value="Genomic_DNA"/>
</dbReference>
<accession>A0A433P890</accession>
<organism evidence="1 2">
    <name type="scientific">Jimgerdemannia flammicorona</name>
    <dbReference type="NCBI Taxonomy" id="994334"/>
    <lineage>
        <taxon>Eukaryota</taxon>
        <taxon>Fungi</taxon>
        <taxon>Fungi incertae sedis</taxon>
        <taxon>Mucoromycota</taxon>
        <taxon>Mucoromycotina</taxon>
        <taxon>Endogonomycetes</taxon>
        <taxon>Endogonales</taxon>
        <taxon>Endogonaceae</taxon>
        <taxon>Jimgerdemannia</taxon>
    </lineage>
</organism>
<gene>
    <name evidence="1" type="ORF">BC938DRAFT_477692</name>
</gene>
<evidence type="ECO:0000313" key="2">
    <source>
        <dbReference type="Proteomes" id="UP000274822"/>
    </source>
</evidence>
<keyword evidence="2" id="KW-1185">Reference proteome</keyword>
<protein>
    <submittedName>
        <fullName evidence="1">Uncharacterized protein</fullName>
    </submittedName>
</protein>
<name>A0A433P890_9FUNG</name>
<reference evidence="1 2" key="1">
    <citation type="journal article" date="2018" name="New Phytol.">
        <title>Phylogenomics of Endogonaceae and evolution of mycorrhizas within Mucoromycota.</title>
        <authorList>
            <person name="Chang Y."/>
            <person name="Desiro A."/>
            <person name="Na H."/>
            <person name="Sandor L."/>
            <person name="Lipzen A."/>
            <person name="Clum A."/>
            <person name="Barry K."/>
            <person name="Grigoriev I.V."/>
            <person name="Martin F.M."/>
            <person name="Stajich J.E."/>
            <person name="Smith M.E."/>
            <person name="Bonito G."/>
            <person name="Spatafora J.W."/>
        </authorList>
    </citation>
    <scope>NUCLEOTIDE SEQUENCE [LARGE SCALE GENOMIC DNA]</scope>
    <source>
        <strain evidence="1 2">AD002</strain>
    </source>
</reference>
<proteinExistence type="predicted"/>
<evidence type="ECO:0000313" key="1">
    <source>
        <dbReference type="EMBL" id="RUS13764.1"/>
    </source>
</evidence>
<sequence length="103" mass="11358">MGKSVRPSNVMCSVLSMSGWPSASDSNIKGMQFSYYTIPPISTMVTLSINFIANYSSPDHITTYKPSLQITKVTPKERGYELHVSDGEHWISGMFFGTGTPCQ</sequence>